<protein>
    <submittedName>
        <fullName evidence="7">Mechanosensitive ion channel family protein</fullName>
    </submittedName>
</protein>
<dbReference type="Gene3D" id="2.30.30.60">
    <property type="match status" value="1"/>
</dbReference>
<dbReference type="Proteomes" id="UP000672097">
    <property type="component" value="Unassembled WGS sequence"/>
</dbReference>
<dbReference type="InterPro" id="IPR010920">
    <property type="entry name" value="LSM_dom_sf"/>
</dbReference>
<comment type="caution">
    <text evidence="7">The sequence shown here is derived from an EMBL/GenBank/DDBJ whole genome shotgun (WGS) entry which is preliminary data.</text>
</comment>
<evidence type="ECO:0000256" key="2">
    <source>
        <dbReference type="ARBA" id="ARBA00022692"/>
    </source>
</evidence>
<keyword evidence="8" id="KW-1185">Reference proteome</keyword>
<evidence type="ECO:0000256" key="1">
    <source>
        <dbReference type="ARBA" id="ARBA00004370"/>
    </source>
</evidence>
<reference evidence="7 8" key="1">
    <citation type="submission" date="2021-04" db="EMBL/GenBank/DDBJ databases">
        <title>The genome sequence of type strain Ideonella paludis KCTC 32238.</title>
        <authorList>
            <person name="Liu Y."/>
        </authorList>
    </citation>
    <scope>NUCLEOTIDE SEQUENCE [LARGE SCALE GENOMIC DNA]</scope>
    <source>
        <strain evidence="7 8">KCTC 32238</strain>
    </source>
</reference>
<evidence type="ECO:0000256" key="3">
    <source>
        <dbReference type="ARBA" id="ARBA00022989"/>
    </source>
</evidence>
<dbReference type="EMBL" id="JAGQDG010000001">
    <property type="protein sequence ID" value="MBQ0934432.1"/>
    <property type="molecule type" value="Genomic_DNA"/>
</dbReference>
<evidence type="ECO:0000256" key="5">
    <source>
        <dbReference type="SAM" id="Phobius"/>
    </source>
</evidence>
<dbReference type="SUPFAM" id="SSF50182">
    <property type="entry name" value="Sm-like ribonucleoproteins"/>
    <property type="match status" value="1"/>
</dbReference>
<feature type="transmembrane region" description="Helical" evidence="5">
    <location>
        <begin position="65"/>
        <end position="98"/>
    </location>
</feature>
<sequence>MPDFPRGLTLEQVFTAIPGQWEKVIVSLLLISLALLASHLWARYLARGEMSAQKRRLHLVWARNIIWCVVLLVIAAVWASTIAGFALSLAAVAGAMLIVSKELVMCVHGYLYVTVVSPYKVGDAIEFGELRGRVIDIDMFATSLAELDELGQQTGKVAEFPNGLLLTTPVKNVTPTGAFVLHHIRIPVPEARVGHLAPIEAAALQAADRCTAAWRDEAMAHFRKVSEENFIALPSGRTKVAWDFSEPGHLVLVVRVACPGTERHAVEQAVFKDTWRALSPPPASTVTPSQAE</sequence>
<proteinExistence type="predicted"/>
<keyword evidence="4 5" id="KW-0472">Membrane</keyword>
<dbReference type="PANTHER" id="PTHR30566">
    <property type="entry name" value="YNAI-RELATED MECHANOSENSITIVE ION CHANNEL"/>
    <property type="match status" value="1"/>
</dbReference>
<gene>
    <name evidence="7" type="ORF">KAK11_03750</name>
</gene>
<evidence type="ECO:0000313" key="7">
    <source>
        <dbReference type="EMBL" id="MBQ0934432.1"/>
    </source>
</evidence>
<evidence type="ECO:0000313" key="8">
    <source>
        <dbReference type="Proteomes" id="UP000672097"/>
    </source>
</evidence>
<dbReference type="Pfam" id="PF00924">
    <property type="entry name" value="MS_channel_2nd"/>
    <property type="match status" value="1"/>
</dbReference>
<evidence type="ECO:0000256" key="4">
    <source>
        <dbReference type="ARBA" id="ARBA00023136"/>
    </source>
</evidence>
<feature type="transmembrane region" description="Helical" evidence="5">
    <location>
        <begin position="24"/>
        <end position="44"/>
    </location>
</feature>
<dbReference type="RefSeq" id="WP_210806274.1">
    <property type="nucleotide sequence ID" value="NZ_JAGQDG010000001.1"/>
</dbReference>
<feature type="domain" description="Mechanosensitive ion channel MscS" evidence="6">
    <location>
        <begin position="116"/>
        <end position="174"/>
    </location>
</feature>
<name>A0ABS5DTH4_9BURK</name>
<dbReference type="PANTHER" id="PTHR30566:SF27">
    <property type="entry name" value="MECHANOSENSITIVE ION CHANNEL PROTEIN"/>
    <property type="match status" value="1"/>
</dbReference>
<comment type="subcellular location">
    <subcellularLocation>
        <location evidence="1">Membrane</location>
    </subcellularLocation>
</comment>
<keyword evidence="3 5" id="KW-1133">Transmembrane helix</keyword>
<evidence type="ECO:0000259" key="6">
    <source>
        <dbReference type="Pfam" id="PF00924"/>
    </source>
</evidence>
<accession>A0ABS5DTH4</accession>
<dbReference type="InterPro" id="IPR006685">
    <property type="entry name" value="MscS_channel_2nd"/>
</dbReference>
<dbReference type="InterPro" id="IPR023408">
    <property type="entry name" value="MscS_beta-dom_sf"/>
</dbReference>
<organism evidence="7 8">
    <name type="scientific">Ideonella paludis</name>
    <dbReference type="NCBI Taxonomy" id="1233411"/>
    <lineage>
        <taxon>Bacteria</taxon>
        <taxon>Pseudomonadati</taxon>
        <taxon>Pseudomonadota</taxon>
        <taxon>Betaproteobacteria</taxon>
        <taxon>Burkholderiales</taxon>
        <taxon>Sphaerotilaceae</taxon>
        <taxon>Ideonella</taxon>
    </lineage>
</organism>
<keyword evidence="2 5" id="KW-0812">Transmembrane</keyword>